<dbReference type="AlphaFoldDB" id="A0A494WZ92"/>
<dbReference type="RefSeq" id="WP_121091486.1">
    <property type="nucleotide sequence ID" value="NZ_RBZU01000024.1"/>
</dbReference>
<dbReference type="EMBL" id="RBZU01000024">
    <property type="protein sequence ID" value="RKP43787.1"/>
    <property type="molecule type" value="Genomic_DNA"/>
</dbReference>
<reference evidence="1 2" key="1">
    <citation type="submission" date="2018-10" db="EMBL/GenBank/DDBJ databases">
        <title>Robbsia sp. DHC34, isolated from soil.</title>
        <authorList>
            <person name="Gao Z.-H."/>
            <person name="Qiu L.-H."/>
        </authorList>
    </citation>
    <scope>NUCLEOTIDE SEQUENCE [LARGE SCALE GENOMIC DNA]</scope>
    <source>
        <strain evidence="1 2">DHC34</strain>
    </source>
</reference>
<keyword evidence="2" id="KW-1185">Reference proteome</keyword>
<dbReference type="Proteomes" id="UP000270342">
    <property type="component" value="Unassembled WGS sequence"/>
</dbReference>
<organism evidence="1 2">
    <name type="scientific">Pararobbsia silviterrae</name>
    <dbReference type="NCBI Taxonomy" id="1792498"/>
    <lineage>
        <taxon>Bacteria</taxon>
        <taxon>Pseudomonadati</taxon>
        <taxon>Pseudomonadota</taxon>
        <taxon>Betaproteobacteria</taxon>
        <taxon>Burkholderiales</taxon>
        <taxon>Burkholderiaceae</taxon>
        <taxon>Pararobbsia</taxon>
    </lineage>
</organism>
<protein>
    <submittedName>
        <fullName evidence="1">Uncharacterized protein</fullName>
    </submittedName>
</protein>
<sequence>MAKITVDLALAVRVGLTSGVKVVTVALGPQGPAGPTGQLTDADRAYLDDAKASASASETAAATSATNAATAQQAVSAAATSAAADAATATAAATNATSQAVAAAASATTASDAKNELAQALAQFRELYLGELAADPTVDGNGDPLKDGAEYFNTTTEQFRVYRNGAWEDKDASEQQAATNATLAATQAAASATAADQRATAAADSAMSAGAGATSATAASASASAYAQTAQNWASQASDMVDGANYSAKYYALQAAASASDAESMSGSLQSAIDASNNAVTTANAASAAADAALPLTAGSSKVLTGDLYLGTGKVLYAQSGQLNVRTDTSLNVTNLAGSAQMPVSVSYAQVTDGVRAPGVSQLTLRNDTVINAMNVAGTAQVPVQAAAAASLLHLLRADQFIATALAATGTLEFAMDVAGTLRTLYLKWVTGTAVAITNSSSNQTLTFDTAFPNACLFSMVSHQGVPNLIYSYRISHSTGGVVAGYSNNTANSYTITPIAFAIGW</sequence>
<evidence type="ECO:0000313" key="2">
    <source>
        <dbReference type="Proteomes" id="UP000270342"/>
    </source>
</evidence>
<dbReference type="OrthoDB" id="8079483at2"/>
<comment type="caution">
    <text evidence="1">The sequence shown here is derived from an EMBL/GenBank/DDBJ whole genome shotgun (WGS) entry which is preliminary data.</text>
</comment>
<accession>A0A494WZ92</accession>
<name>A0A494WZ92_9BURK</name>
<gene>
    <name evidence="1" type="ORF">D7S86_28365</name>
</gene>
<evidence type="ECO:0000313" key="1">
    <source>
        <dbReference type="EMBL" id="RKP43787.1"/>
    </source>
</evidence>
<proteinExistence type="predicted"/>